<evidence type="ECO:0000313" key="1">
    <source>
        <dbReference type="EMBL" id="QJP87148.1"/>
    </source>
</evidence>
<proteinExistence type="predicted"/>
<dbReference type="SMR" id="A0A6M3Z854"/>
<sequence length="111" mass="12850">MLNIKSDRIMTSDPQKFTVDGVRFFQQYLNKIRPDAMEIDNLIINSDIIKEDLIVHVSKMIDRLALYDLHRKRSIDKHFSAAFTVDINDREEFYSANIADVSIDLNESSGV</sequence>
<dbReference type="KEGG" id="bsu:BSU06120"/>
<dbReference type="RefSeq" id="WP_010886428.1">
    <property type="nucleotide sequence ID" value="NC_000964.3"/>
</dbReference>
<name>A0A6M3Z854_BACSU</name>
<protein>
    <submittedName>
        <fullName evidence="1">Uncharacterized protein</fullName>
    </submittedName>
</protein>
<gene>
    <name evidence="1" type="ORF">HIR78_03515</name>
</gene>
<dbReference type="AlphaFoldDB" id="A0A6M3Z854"/>
<reference evidence="1" key="1">
    <citation type="submission" date="2020-04" db="EMBL/GenBank/DDBJ databases">
        <title>Phage recombination drives evolution of spore-forming Bacilli.</title>
        <authorList>
            <person name="Dragos A."/>
            <person name="Kovacs A.T."/>
        </authorList>
    </citation>
    <scope>NUCLEOTIDE SEQUENCE</scope>
    <source>
        <strain evidence="1">168</strain>
    </source>
</reference>
<dbReference type="OrthoDB" id="2939773at2"/>
<organism evidence="1">
    <name type="scientific">Bacillus subtilis (strain 168)</name>
    <dbReference type="NCBI Taxonomy" id="224308"/>
    <lineage>
        <taxon>Bacteria</taxon>
        <taxon>Bacillati</taxon>
        <taxon>Bacillota</taxon>
        <taxon>Bacilli</taxon>
        <taxon>Bacillales</taxon>
        <taxon>Bacillaceae</taxon>
        <taxon>Bacillus</taxon>
    </lineage>
</organism>
<accession>A0A6M3Z854</accession>
<dbReference type="EMBL" id="CP052842">
    <property type="protein sequence ID" value="QJP87148.1"/>
    <property type="molecule type" value="Genomic_DNA"/>
</dbReference>